<dbReference type="Proteomes" id="UP000030689">
    <property type="component" value="Unassembled WGS sequence"/>
</dbReference>
<evidence type="ECO:0000313" key="3">
    <source>
        <dbReference type="Proteomes" id="UP000030689"/>
    </source>
</evidence>
<gene>
    <name evidence="2" type="ORF">EUTSA_v10010044mg</name>
</gene>
<evidence type="ECO:0000256" key="1">
    <source>
        <dbReference type="SAM" id="MobiDB-lite"/>
    </source>
</evidence>
<reference evidence="2 3" key="1">
    <citation type="journal article" date="2013" name="Front. Plant Sci.">
        <title>The Reference Genome of the Halophytic Plant Eutrema salsugineum.</title>
        <authorList>
            <person name="Yang R."/>
            <person name="Jarvis D.E."/>
            <person name="Chen H."/>
            <person name="Beilstein M.A."/>
            <person name="Grimwood J."/>
            <person name="Jenkins J."/>
            <person name="Shu S."/>
            <person name="Prochnik S."/>
            <person name="Xin M."/>
            <person name="Ma C."/>
            <person name="Schmutz J."/>
            <person name="Wing R.A."/>
            <person name="Mitchell-Olds T."/>
            <person name="Schumaker K.S."/>
            <person name="Wang X."/>
        </authorList>
    </citation>
    <scope>NUCLEOTIDE SEQUENCE [LARGE SCALE GENOMIC DNA]</scope>
</reference>
<feature type="region of interest" description="Disordered" evidence="1">
    <location>
        <begin position="25"/>
        <end position="61"/>
    </location>
</feature>
<dbReference type="KEGG" id="eus:EUTSA_v10010044mg"/>
<evidence type="ECO:0000313" key="2">
    <source>
        <dbReference type="EMBL" id="ESQ34509.1"/>
    </source>
</evidence>
<organism evidence="2 3">
    <name type="scientific">Eutrema salsugineum</name>
    <name type="common">Saltwater cress</name>
    <name type="synonym">Sisymbrium salsugineum</name>
    <dbReference type="NCBI Taxonomy" id="72664"/>
    <lineage>
        <taxon>Eukaryota</taxon>
        <taxon>Viridiplantae</taxon>
        <taxon>Streptophyta</taxon>
        <taxon>Embryophyta</taxon>
        <taxon>Tracheophyta</taxon>
        <taxon>Spermatophyta</taxon>
        <taxon>Magnoliopsida</taxon>
        <taxon>eudicotyledons</taxon>
        <taxon>Gunneridae</taxon>
        <taxon>Pentapetalae</taxon>
        <taxon>rosids</taxon>
        <taxon>malvids</taxon>
        <taxon>Brassicales</taxon>
        <taxon>Brassicaceae</taxon>
        <taxon>Eutremeae</taxon>
        <taxon>Eutrema</taxon>
    </lineage>
</organism>
<dbReference type="AlphaFoldDB" id="V4KTA5"/>
<sequence length="128" mass="14340">MEHAWKELKNDQKWCDLSAIKTNASCKRRRPDDGNAEGNEDGNKNGAANQGTVRPPGVKAAKAKGKKVDVVEAVNVFRNMWGMKREELVLKKETQKMALLDSLIAKGPLCEEEEALKMQLISEMMQNQ</sequence>
<protein>
    <submittedName>
        <fullName evidence="2">Uncharacterized protein</fullName>
    </submittedName>
</protein>
<dbReference type="Gramene" id="ESQ34509">
    <property type="protein sequence ID" value="ESQ34509"/>
    <property type="gene ID" value="EUTSA_v10010044mg"/>
</dbReference>
<accession>V4KTA5</accession>
<dbReference type="OMA" id="FRNMWGM"/>
<keyword evidence="3" id="KW-1185">Reference proteome</keyword>
<name>V4KTA5_EUTSA</name>
<dbReference type="STRING" id="72664.V4KTA5"/>
<proteinExistence type="predicted"/>
<dbReference type="EMBL" id="KI517683">
    <property type="protein sequence ID" value="ESQ34509.1"/>
    <property type="molecule type" value="Genomic_DNA"/>
</dbReference>